<dbReference type="RefSeq" id="WP_310226533.1">
    <property type="nucleotide sequence ID" value="NZ_JAVDWV010000015.1"/>
</dbReference>
<dbReference type="CDD" id="cd01610">
    <property type="entry name" value="PAP2_like"/>
    <property type="match status" value="1"/>
</dbReference>
<feature type="transmembrane region" description="Helical" evidence="1">
    <location>
        <begin position="127"/>
        <end position="146"/>
    </location>
</feature>
<feature type="transmembrane region" description="Helical" evidence="1">
    <location>
        <begin position="64"/>
        <end position="80"/>
    </location>
</feature>
<keyword evidence="3" id="KW-1185">Reference proteome</keyword>
<sequence length="205" mass="21771">MKTRRTMTRRPLLPLCAIGLLLGLLNWALQGPLPGEAALTRGLQALFGHQPGWANIMTKSATEPWMWAMTLAVAILLHMLHGARMALAAPISFALAIAADGLLRFYIHSPRPLAALVAVAKPSPSSGLPSTYGLVTGATIGLLAIVTLADRRAVVRAIGWIAIGWMVAGWAARVTMGGHWTSQLLASYALSAIMALGVVRLLRRG</sequence>
<dbReference type="SUPFAM" id="SSF48317">
    <property type="entry name" value="Acid phosphatase/Vanadium-dependent haloperoxidase"/>
    <property type="match status" value="1"/>
</dbReference>
<evidence type="ECO:0000313" key="3">
    <source>
        <dbReference type="Proteomes" id="UP001267638"/>
    </source>
</evidence>
<dbReference type="InterPro" id="IPR036938">
    <property type="entry name" value="PAP2/HPO_sf"/>
</dbReference>
<feature type="transmembrane region" description="Helical" evidence="1">
    <location>
        <begin position="153"/>
        <end position="172"/>
    </location>
</feature>
<dbReference type="Proteomes" id="UP001267638">
    <property type="component" value="Unassembled WGS sequence"/>
</dbReference>
<name>A0ABU1X4X7_SPHXE</name>
<organism evidence="2 3">
    <name type="scientific">Sphingobium xenophagum</name>
    <dbReference type="NCBI Taxonomy" id="121428"/>
    <lineage>
        <taxon>Bacteria</taxon>
        <taxon>Pseudomonadati</taxon>
        <taxon>Pseudomonadota</taxon>
        <taxon>Alphaproteobacteria</taxon>
        <taxon>Sphingomonadales</taxon>
        <taxon>Sphingomonadaceae</taxon>
        <taxon>Sphingobium</taxon>
    </lineage>
</organism>
<feature type="transmembrane region" description="Helical" evidence="1">
    <location>
        <begin position="184"/>
        <end position="202"/>
    </location>
</feature>
<evidence type="ECO:0008006" key="4">
    <source>
        <dbReference type="Google" id="ProtNLM"/>
    </source>
</evidence>
<feature type="transmembrane region" description="Helical" evidence="1">
    <location>
        <begin position="87"/>
        <end position="107"/>
    </location>
</feature>
<evidence type="ECO:0000256" key="1">
    <source>
        <dbReference type="SAM" id="Phobius"/>
    </source>
</evidence>
<proteinExistence type="predicted"/>
<accession>A0ABU1X4X7</accession>
<gene>
    <name evidence="2" type="ORF">J2W40_003180</name>
</gene>
<keyword evidence="1" id="KW-0472">Membrane</keyword>
<keyword evidence="1" id="KW-0812">Transmembrane</keyword>
<comment type="caution">
    <text evidence="2">The sequence shown here is derived from an EMBL/GenBank/DDBJ whole genome shotgun (WGS) entry which is preliminary data.</text>
</comment>
<dbReference type="EMBL" id="JAVDWV010000015">
    <property type="protein sequence ID" value="MDR7156339.1"/>
    <property type="molecule type" value="Genomic_DNA"/>
</dbReference>
<protein>
    <recommendedName>
        <fullName evidence="4">Phosphatidic acid phosphatase type 2/haloperoxidase domain-containing protein</fullName>
    </recommendedName>
</protein>
<evidence type="ECO:0000313" key="2">
    <source>
        <dbReference type="EMBL" id="MDR7156339.1"/>
    </source>
</evidence>
<reference evidence="2 3" key="1">
    <citation type="submission" date="2023-07" db="EMBL/GenBank/DDBJ databases">
        <title>Sorghum-associated microbial communities from plants grown in Nebraska, USA.</title>
        <authorList>
            <person name="Schachtman D."/>
        </authorList>
    </citation>
    <scope>NUCLEOTIDE SEQUENCE [LARGE SCALE GENOMIC DNA]</scope>
    <source>
        <strain evidence="2 3">4256</strain>
    </source>
</reference>
<keyword evidence="1" id="KW-1133">Transmembrane helix</keyword>